<keyword evidence="2" id="KW-1185">Reference proteome</keyword>
<gene>
    <name evidence="1" type="ORF">DB31_1040</name>
</gene>
<evidence type="ECO:0000313" key="2">
    <source>
        <dbReference type="Proteomes" id="UP000028725"/>
    </source>
</evidence>
<dbReference type="Proteomes" id="UP000028725">
    <property type="component" value="Unassembled WGS sequence"/>
</dbReference>
<accession>A0A085WFV4</accession>
<protein>
    <submittedName>
        <fullName evidence="1">Uncharacterized protein</fullName>
    </submittedName>
</protein>
<name>A0A085WFV4_9BACT</name>
<comment type="caution">
    <text evidence="1">The sequence shown here is derived from an EMBL/GenBank/DDBJ whole genome shotgun (WGS) entry which is preliminary data.</text>
</comment>
<dbReference type="AlphaFoldDB" id="A0A085WFV4"/>
<organism evidence="1 2">
    <name type="scientific">Hyalangium minutum</name>
    <dbReference type="NCBI Taxonomy" id="394096"/>
    <lineage>
        <taxon>Bacteria</taxon>
        <taxon>Pseudomonadati</taxon>
        <taxon>Myxococcota</taxon>
        <taxon>Myxococcia</taxon>
        <taxon>Myxococcales</taxon>
        <taxon>Cystobacterineae</taxon>
        <taxon>Archangiaceae</taxon>
        <taxon>Hyalangium</taxon>
    </lineage>
</organism>
<proteinExistence type="predicted"/>
<dbReference type="STRING" id="394096.DB31_1040"/>
<sequence>MKAVVRNEKGKAVMDFKGIPVDQLELLAEALLVKPPVS</sequence>
<dbReference type="EMBL" id="JMCB01000010">
    <property type="protein sequence ID" value="KFE66567.1"/>
    <property type="molecule type" value="Genomic_DNA"/>
</dbReference>
<reference evidence="1 2" key="1">
    <citation type="submission" date="2014-04" db="EMBL/GenBank/DDBJ databases">
        <title>Genome assembly of Hyalangium minutum DSM 14724.</title>
        <authorList>
            <person name="Sharma G."/>
            <person name="Subramanian S."/>
        </authorList>
    </citation>
    <scope>NUCLEOTIDE SEQUENCE [LARGE SCALE GENOMIC DNA]</scope>
    <source>
        <strain evidence="1 2">DSM 14724</strain>
    </source>
</reference>
<evidence type="ECO:0000313" key="1">
    <source>
        <dbReference type="EMBL" id="KFE66567.1"/>
    </source>
</evidence>